<dbReference type="EC" id="1.1.1.95" evidence="9"/>
<evidence type="ECO:0000256" key="3">
    <source>
        <dbReference type="ARBA" id="ARBA00023002"/>
    </source>
</evidence>
<comment type="pathway">
    <text evidence="5">Amino-acid biosynthesis.</text>
</comment>
<dbReference type="NCBIfam" id="NF008759">
    <property type="entry name" value="PRK11790.1"/>
    <property type="match status" value="1"/>
</dbReference>
<evidence type="ECO:0000256" key="2">
    <source>
        <dbReference type="ARBA" id="ARBA00022605"/>
    </source>
</evidence>
<dbReference type="InterPro" id="IPR045865">
    <property type="entry name" value="ACT-like_dom_sf"/>
</dbReference>
<evidence type="ECO:0000313" key="9">
    <source>
        <dbReference type="EMBL" id="QIK76132.1"/>
    </source>
</evidence>
<dbReference type="EMBL" id="CP049866">
    <property type="protein sequence ID" value="QIK76132.1"/>
    <property type="molecule type" value="Genomic_DNA"/>
</dbReference>
<evidence type="ECO:0000256" key="5">
    <source>
        <dbReference type="ARBA" id="ARBA00029440"/>
    </source>
</evidence>
<dbReference type="InterPro" id="IPR029752">
    <property type="entry name" value="D-isomer_DH_CS1"/>
</dbReference>
<evidence type="ECO:0000256" key="6">
    <source>
        <dbReference type="RuleBase" id="RU003719"/>
    </source>
</evidence>
<dbReference type="SUPFAM" id="SSF55021">
    <property type="entry name" value="ACT-like"/>
    <property type="match status" value="1"/>
</dbReference>
<dbReference type="PANTHER" id="PTHR42789:SF1">
    <property type="entry name" value="D-ISOMER SPECIFIC 2-HYDROXYACID DEHYDROGENASE FAMILY PROTEIN (AFU_ORTHOLOGUE AFUA_6G10090)"/>
    <property type="match status" value="1"/>
</dbReference>
<evidence type="ECO:0000313" key="10">
    <source>
        <dbReference type="Proteomes" id="UP000502035"/>
    </source>
</evidence>
<name>A0A6G7YH44_9ACTN</name>
<dbReference type="FunFam" id="3.40.50.720:FF:000041">
    <property type="entry name" value="D-3-phosphoglycerate dehydrogenase"/>
    <property type="match status" value="1"/>
</dbReference>
<dbReference type="CDD" id="cd12176">
    <property type="entry name" value="PGDH_3"/>
    <property type="match status" value="1"/>
</dbReference>
<dbReference type="Pfam" id="PF02826">
    <property type="entry name" value="2-Hacid_dh_C"/>
    <property type="match status" value="1"/>
</dbReference>
<dbReference type="GO" id="GO:0006564">
    <property type="term" value="P:L-serine biosynthetic process"/>
    <property type="evidence" value="ECO:0007669"/>
    <property type="project" value="UniProtKB-ARBA"/>
</dbReference>
<dbReference type="SUPFAM" id="SSF52283">
    <property type="entry name" value="Formate/glycerate dehydrogenase catalytic domain-like"/>
    <property type="match status" value="1"/>
</dbReference>
<dbReference type="InterPro" id="IPR050857">
    <property type="entry name" value="D-2-hydroxyacid_DH"/>
</dbReference>
<evidence type="ECO:0000259" key="7">
    <source>
        <dbReference type="Pfam" id="PF00389"/>
    </source>
</evidence>
<keyword evidence="10" id="KW-1185">Reference proteome</keyword>
<organism evidence="9 10">
    <name type="scientific">Nocardioides piscis</name>
    <dbReference type="NCBI Taxonomy" id="2714938"/>
    <lineage>
        <taxon>Bacteria</taxon>
        <taxon>Bacillati</taxon>
        <taxon>Actinomycetota</taxon>
        <taxon>Actinomycetes</taxon>
        <taxon>Propionibacteriales</taxon>
        <taxon>Nocardioidaceae</taxon>
        <taxon>Nocardioides</taxon>
    </lineage>
</organism>
<dbReference type="SUPFAM" id="SSF51735">
    <property type="entry name" value="NAD(P)-binding Rossmann-fold domains"/>
    <property type="match status" value="1"/>
</dbReference>
<dbReference type="KEGG" id="npi:G7071_12525"/>
<dbReference type="PANTHER" id="PTHR42789">
    <property type="entry name" value="D-ISOMER SPECIFIC 2-HYDROXYACID DEHYDROGENASE FAMILY PROTEIN (AFU_ORTHOLOGUE AFUA_6G10090)"/>
    <property type="match status" value="1"/>
</dbReference>
<feature type="domain" description="D-isomer specific 2-hydroxyacid dehydrogenase catalytic" evidence="7">
    <location>
        <begin position="4"/>
        <end position="315"/>
    </location>
</feature>
<accession>A0A6G7YH44</accession>
<dbReference type="Pfam" id="PF00389">
    <property type="entry name" value="2-Hacid_dh"/>
    <property type="match status" value="1"/>
</dbReference>
<dbReference type="InterPro" id="IPR006139">
    <property type="entry name" value="D-isomer_2_OHA_DH_cat_dom"/>
</dbReference>
<dbReference type="InterPro" id="IPR006140">
    <property type="entry name" value="D-isomer_DH_NAD-bd"/>
</dbReference>
<dbReference type="GO" id="GO:0004617">
    <property type="term" value="F:phosphoglycerate dehydrogenase activity"/>
    <property type="evidence" value="ECO:0007669"/>
    <property type="project" value="UniProtKB-EC"/>
</dbReference>
<evidence type="ECO:0000256" key="1">
    <source>
        <dbReference type="ARBA" id="ARBA00005854"/>
    </source>
</evidence>
<dbReference type="GO" id="GO:0051287">
    <property type="term" value="F:NAD binding"/>
    <property type="evidence" value="ECO:0007669"/>
    <property type="project" value="InterPro"/>
</dbReference>
<reference evidence="9 10" key="1">
    <citation type="submission" date="2020-03" db="EMBL/GenBank/DDBJ databases">
        <title>Nocardioides sp. nov., isolated from fish.</title>
        <authorList>
            <person name="Hyun D.-W."/>
            <person name="Bae J.-W."/>
        </authorList>
    </citation>
    <scope>NUCLEOTIDE SEQUENCE [LARGE SCALE GENOMIC DNA]</scope>
    <source>
        <strain evidence="9 10">HDW12A</strain>
    </source>
</reference>
<dbReference type="InterPro" id="IPR036291">
    <property type="entry name" value="NAD(P)-bd_dom_sf"/>
</dbReference>
<dbReference type="Gene3D" id="3.40.50.720">
    <property type="entry name" value="NAD(P)-binding Rossmann-like Domain"/>
    <property type="match status" value="2"/>
</dbReference>
<comment type="similarity">
    <text evidence="1 6">Belongs to the D-isomer specific 2-hydroxyacid dehydrogenase family.</text>
</comment>
<feature type="domain" description="D-isomer specific 2-hydroxyacid dehydrogenase NAD-binding" evidence="8">
    <location>
        <begin position="107"/>
        <end position="283"/>
    </location>
</feature>
<evidence type="ECO:0000256" key="4">
    <source>
        <dbReference type="ARBA" id="ARBA00023027"/>
    </source>
</evidence>
<keyword evidence="2" id="KW-0028">Amino-acid biosynthesis</keyword>
<dbReference type="AlphaFoldDB" id="A0A6G7YH44"/>
<dbReference type="PROSITE" id="PS00065">
    <property type="entry name" value="D_2_HYDROXYACID_DH_1"/>
    <property type="match status" value="1"/>
</dbReference>
<keyword evidence="4" id="KW-0520">NAD</keyword>
<gene>
    <name evidence="9" type="primary">serA</name>
    <name evidence="9" type="ORF">G7071_12525</name>
</gene>
<dbReference type="RefSeq" id="WP_166319277.1">
    <property type="nucleotide sequence ID" value="NZ_CP049866.1"/>
</dbReference>
<keyword evidence="3 6" id="KW-0560">Oxidoreductase</keyword>
<dbReference type="Gene3D" id="3.30.70.260">
    <property type="match status" value="1"/>
</dbReference>
<evidence type="ECO:0000259" key="8">
    <source>
        <dbReference type="Pfam" id="PF02826"/>
    </source>
</evidence>
<protein>
    <submittedName>
        <fullName evidence="9">Phosphoglycerate dehydrogenase</fullName>
        <ecNumber evidence="9">1.1.1.95</ecNumber>
    </submittedName>
</protein>
<dbReference type="Proteomes" id="UP000502035">
    <property type="component" value="Chromosome"/>
</dbReference>
<dbReference type="GO" id="GO:0047545">
    <property type="term" value="F:(S)-2-hydroxyglutarate dehydrogenase activity"/>
    <property type="evidence" value="ECO:0007669"/>
    <property type="project" value="UniProtKB-ARBA"/>
</dbReference>
<proteinExistence type="inferred from homology"/>
<sequence>MKALVLENIHPTAVEVLRSRGYEVDVHSGALPESELIESLHGVQLLGIRSNTTVSKRVLEAAPDLEAIGCFCIGTNQVDLVAAAERGVGVFNAPHSNTRSVVELVIGEIIALARRLPEKTQRMHDGVWDKSARGSHEVRGRTLGIVGYGNIGTQLSNVAEAIGMRVVFYDKADRPAHGNARRMASLAELLEIADVVSLHVDGRPGNAGLFGPDEFAAMKPRALFINASRGMVVDYDSLRSHVVSGHIAGAAVDVFPVEPKAQGEEFESVLRGLDNVILTPHVGGSTQEAQEEIGWFVAEKLAGFALQGSTALSVNLPQVLPPSLTPGHRLGFLHHNVPGVLANLNVVFAEAGDNVIGQHLSTRDHLGYVITDASEPLSAEAIEDLRRSEHCVWVRAW</sequence>